<name>A0A4Y2JJX0_ARAVE</name>
<dbReference type="Proteomes" id="UP000499080">
    <property type="component" value="Unassembled WGS sequence"/>
</dbReference>
<accession>A0A4Y2JJX0</accession>
<proteinExistence type="predicted"/>
<protein>
    <submittedName>
        <fullName evidence="1">Uncharacterized protein</fullName>
    </submittedName>
</protein>
<dbReference type="AlphaFoldDB" id="A0A4Y2JJX0"/>
<dbReference type="EMBL" id="BGPR01003617">
    <property type="protein sequence ID" value="GBM90400.1"/>
    <property type="molecule type" value="Genomic_DNA"/>
</dbReference>
<evidence type="ECO:0000313" key="1">
    <source>
        <dbReference type="EMBL" id="GBM90400.1"/>
    </source>
</evidence>
<keyword evidence="2" id="KW-1185">Reference proteome</keyword>
<sequence>MELRPFVDDGLLTSHKTNIVPPREQRTCLLIGQLLNFVLEVVHRLIAPELNETYYRFEELTASSPSIRETHHSTKQGLRHHLQLNRAKRFAVQGHVYRHLGSLHRNSGKKRRNALADHGL</sequence>
<gene>
    <name evidence="1" type="ORF">AVEN_71609_1</name>
</gene>
<comment type="caution">
    <text evidence="1">The sequence shown here is derived from an EMBL/GenBank/DDBJ whole genome shotgun (WGS) entry which is preliminary data.</text>
</comment>
<organism evidence="1 2">
    <name type="scientific">Araneus ventricosus</name>
    <name type="common">Orbweaver spider</name>
    <name type="synonym">Epeira ventricosa</name>
    <dbReference type="NCBI Taxonomy" id="182803"/>
    <lineage>
        <taxon>Eukaryota</taxon>
        <taxon>Metazoa</taxon>
        <taxon>Ecdysozoa</taxon>
        <taxon>Arthropoda</taxon>
        <taxon>Chelicerata</taxon>
        <taxon>Arachnida</taxon>
        <taxon>Araneae</taxon>
        <taxon>Araneomorphae</taxon>
        <taxon>Entelegynae</taxon>
        <taxon>Araneoidea</taxon>
        <taxon>Araneidae</taxon>
        <taxon>Araneus</taxon>
    </lineage>
</organism>
<reference evidence="1 2" key="1">
    <citation type="journal article" date="2019" name="Sci. Rep.">
        <title>Orb-weaving spider Araneus ventricosus genome elucidates the spidroin gene catalogue.</title>
        <authorList>
            <person name="Kono N."/>
            <person name="Nakamura H."/>
            <person name="Ohtoshi R."/>
            <person name="Moran D.A.P."/>
            <person name="Shinohara A."/>
            <person name="Yoshida Y."/>
            <person name="Fujiwara M."/>
            <person name="Mori M."/>
            <person name="Tomita M."/>
            <person name="Arakawa K."/>
        </authorList>
    </citation>
    <scope>NUCLEOTIDE SEQUENCE [LARGE SCALE GENOMIC DNA]</scope>
</reference>
<evidence type="ECO:0000313" key="2">
    <source>
        <dbReference type="Proteomes" id="UP000499080"/>
    </source>
</evidence>